<dbReference type="Proteomes" id="UP000663887">
    <property type="component" value="Unassembled WGS sequence"/>
</dbReference>
<feature type="transmembrane region" description="Helical" evidence="8">
    <location>
        <begin position="29"/>
        <end position="53"/>
    </location>
</feature>
<evidence type="ECO:0000256" key="4">
    <source>
        <dbReference type="ARBA" id="ARBA00023040"/>
    </source>
</evidence>
<proteinExistence type="predicted"/>
<keyword evidence="3 8" id="KW-1133">Transmembrane helix</keyword>
<dbReference type="InterPro" id="IPR000276">
    <property type="entry name" value="GPCR_Rhodpsn"/>
</dbReference>
<dbReference type="Pfam" id="PF00001">
    <property type="entry name" value="7tm_1"/>
    <property type="match status" value="1"/>
</dbReference>
<evidence type="ECO:0000256" key="6">
    <source>
        <dbReference type="ARBA" id="ARBA00023170"/>
    </source>
</evidence>
<feature type="transmembrane region" description="Helical" evidence="8">
    <location>
        <begin position="105"/>
        <end position="123"/>
    </location>
</feature>
<dbReference type="GO" id="GO:0004930">
    <property type="term" value="F:G protein-coupled receptor activity"/>
    <property type="evidence" value="ECO:0007669"/>
    <property type="project" value="UniProtKB-KW"/>
</dbReference>
<dbReference type="EMBL" id="CAJNRG010003355">
    <property type="protein sequence ID" value="CAF2056486.1"/>
    <property type="molecule type" value="Genomic_DNA"/>
</dbReference>
<evidence type="ECO:0000256" key="1">
    <source>
        <dbReference type="ARBA" id="ARBA00004141"/>
    </source>
</evidence>
<protein>
    <recommendedName>
        <fullName evidence="9">G-protein coupled receptors family 1 profile domain-containing protein</fullName>
    </recommendedName>
</protein>
<dbReference type="InterPro" id="IPR017452">
    <property type="entry name" value="GPCR_Rhodpsn_7TM"/>
</dbReference>
<evidence type="ECO:0000259" key="9">
    <source>
        <dbReference type="PROSITE" id="PS50262"/>
    </source>
</evidence>
<feature type="transmembrane region" description="Helical" evidence="8">
    <location>
        <begin position="65"/>
        <end position="93"/>
    </location>
</feature>
<dbReference type="PANTHER" id="PTHR24243:SF230">
    <property type="entry name" value="G-PROTEIN COUPLED RECEPTORS FAMILY 1 PROFILE DOMAIN-CONTAINING PROTEIN"/>
    <property type="match status" value="1"/>
</dbReference>
<sequence>MNETYIDNSYLNCTFTLSVHNDLEEFIRYIYMIIYPIIFIIGLIGNLLSSLVFSITELSQNSCGIYFLLLAISDSIALIGGLHHCLTIGYNISIPYAIYCRTRNFLVYTSTDMVSWMIVAISVDRFLKVKFPFKSRIHCTNKLNIKVAGCITIILIVKNIHLASKFIGDFTLDAADNCDPNPAYPSYVHFFENIWPWIDLTTFVLLPFIIVTSCNIFIINDQHKRRLKFGHRNFDRSLTKFLLISSLSLITCNFPVSITIIVYPYISQIYGKSEHYDEVGFIFDILRIPSYATLALNFYLYYYSSSIFRHQALLLFKRLCRIRVHSNEMNILSMGIIQVQSPRKSNLREQTVEK</sequence>
<evidence type="ECO:0000313" key="11">
    <source>
        <dbReference type="EMBL" id="CAF3913746.1"/>
    </source>
</evidence>
<keyword evidence="5 8" id="KW-0472">Membrane</keyword>
<dbReference type="PROSITE" id="PS50262">
    <property type="entry name" value="G_PROTEIN_RECEP_F1_2"/>
    <property type="match status" value="1"/>
</dbReference>
<dbReference type="SUPFAM" id="SSF81321">
    <property type="entry name" value="Family A G protein-coupled receptor-like"/>
    <property type="match status" value="1"/>
</dbReference>
<keyword evidence="6" id="KW-0675">Receptor</keyword>
<evidence type="ECO:0000256" key="3">
    <source>
        <dbReference type="ARBA" id="ARBA00022989"/>
    </source>
</evidence>
<feature type="domain" description="G-protein coupled receptors family 1 profile" evidence="9">
    <location>
        <begin position="45"/>
        <end position="301"/>
    </location>
</feature>
<keyword evidence="2 8" id="KW-0812">Transmembrane</keyword>
<evidence type="ECO:0000313" key="10">
    <source>
        <dbReference type="EMBL" id="CAF2056486.1"/>
    </source>
</evidence>
<dbReference type="Gene3D" id="1.20.1070.10">
    <property type="entry name" value="Rhodopsin 7-helix transmembrane proteins"/>
    <property type="match status" value="1"/>
</dbReference>
<feature type="transmembrane region" description="Helical" evidence="8">
    <location>
        <begin position="194"/>
        <end position="220"/>
    </location>
</feature>
<dbReference type="AlphaFoldDB" id="A0A816Q2J5"/>
<evidence type="ECO:0000313" key="12">
    <source>
        <dbReference type="Proteomes" id="UP000663887"/>
    </source>
</evidence>
<reference evidence="10" key="1">
    <citation type="submission" date="2021-02" db="EMBL/GenBank/DDBJ databases">
        <authorList>
            <person name="Nowell W R."/>
        </authorList>
    </citation>
    <scope>NUCLEOTIDE SEQUENCE</scope>
</reference>
<accession>A0A816Q2J5</accession>
<gene>
    <name evidence="11" type="ORF">UXM345_LOCUS11224</name>
    <name evidence="10" type="ORF">XDN619_LOCUS9776</name>
</gene>
<evidence type="ECO:0000256" key="2">
    <source>
        <dbReference type="ARBA" id="ARBA00022692"/>
    </source>
</evidence>
<evidence type="ECO:0000256" key="7">
    <source>
        <dbReference type="ARBA" id="ARBA00023224"/>
    </source>
</evidence>
<keyword evidence="4" id="KW-0297">G-protein coupled receptor</keyword>
<evidence type="ECO:0000256" key="8">
    <source>
        <dbReference type="SAM" id="Phobius"/>
    </source>
</evidence>
<comment type="subcellular location">
    <subcellularLocation>
        <location evidence="1">Membrane</location>
        <topology evidence="1">Multi-pass membrane protein</topology>
    </subcellularLocation>
</comment>
<dbReference type="PANTHER" id="PTHR24243">
    <property type="entry name" value="G-PROTEIN COUPLED RECEPTOR"/>
    <property type="match status" value="1"/>
</dbReference>
<evidence type="ECO:0000256" key="5">
    <source>
        <dbReference type="ARBA" id="ARBA00023136"/>
    </source>
</evidence>
<feature type="transmembrane region" description="Helical" evidence="8">
    <location>
        <begin position="286"/>
        <end position="303"/>
    </location>
</feature>
<keyword evidence="7" id="KW-0807">Transducer</keyword>
<dbReference type="EMBL" id="CAJOBF010001106">
    <property type="protein sequence ID" value="CAF3913746.1"/>
    <property type="molecule type" value="Genomic_DNA"/>
</dbReference>
<name>A0A816Q2J5_9BILA</name>
<dbReference type="Proteomes" id="UP000663842">
    <property type="component" value="Unassembled WGS sequence"/>
</dbReference>
<dbReference type="GO" id="GO:0005886">
    <property type="term" value="C:plasma membrane"/>
    <property type="evidence" value="ECO:0007669"/>
    <property type="project" value="TreeGrafter"/>
</dbReference>
<comment type="caution">
    <text evidence="10">The sequence shown here is derived from an EMBL/GenBank/DDBJ whole genome shotgun (WGS) entry which is preliminary data.</text>
</comment>
<feature type="transmembrane region" description="Helical" evidence="8">
    <location>
        <begin position="241"/>
        <end position="266"/>
    </location>
</feature>
<organism evidence="10 12">
    <name type="scientific">Rotaria magnacalcarata</name>
    <dbReference type="NCBI Taxonomy" id="392030"/>
    <lineage>
        <taxon>Eukaryota</taxon>
        <taxon>Metazoa</taxon>
        <taxon>Spiralia</taxon>
        <taxon>Gnathifera</taxon>
        <taxon>Rotifera</taxon>
        <taxon>Eurotatoria</taxon>
        <taxon>Bdelloidea</taxon>
        <taxon>Philodinida</taxon>
        <taxon>Philodinidae</taxon>
        <taxon>Rotaria</taxon>
    </lineage>
</organism>
<dbReference type="PRINTS" id="PR00237">
    <property type="entry name" value="GPCRRHODOPSN"/>
</dbReference>